<dbReference type="AlphaFoldDB" id="A0A9D3N5H4"/>
<comment type="subcellular location">
    <subcellularLocation>
        <location evidence="1">Cytoplasm</location>
        <location evidence="1">Cytoskeleton</location>
    </subcellularLocation>
</comment>
<reference evidence="7 8" key="1">
    <citation type="submission" date="2021-06" db="EMBL/GenBank/DDBJ databases">
        <title>Chromosome-level genome assembly of the red-tail catfish (Hemibagrus wyckioides).</title>
        <authorList>
            <person name="Shao F."/>
        </authorList>
    </citation>
    <scope>NUCLEOTIDE SEQUENCE [LARGE SCALE GENOMIC DNA]</scope>
    <source>
        <strain evidence="7">EC202008001</strain>
        <tissue evidence="7">Blood</tissue>
    </source>
</reference>
<comment type="caution">
    <text evidence="7">The sequence shown here is derived from an EMBL/GenBank/DDBJ whole genome shotgun (WGS) entry which is preliminary data.</text>
</comment>
<dbReference type="EMBL" id="JAHKSW010000024">
    <property type="protein sequence ID" value="KAG7316991.1"/>
    <property type="molecule type" value="Genomic_DNA"/>
</dbReference>
<feature type="region of interest" description="Disordered" evidence="5">
    <location>
        <begin position="1094"/>
        <end position="1147"/>
    </location>
</feature>
<feature type="region of interest" description="Disordered" evidence="5">
    <location>
        <begin position="551"/>
        <end position="579"/>
    </location>
</feature>
<feature type="region of interest" description="Disordered" evidence="5">
    <location>
        <begin position="1068"/>
        <end position="1087"/>
    </location>
</feature>
<gene>
    <name evidence="7" type="ORF">KOW79_019289</name>
</gene>
<feature type="compositionally biased region" description="Polar residues" evidence="5">
    <location>
        <begin position="562"/>
        <end position="574"/>
    </location>
</feature>
<evidence type="ECO:0000256" key="1">
    <source>
        <dbReference type="ARBA" id="ARBA00004245"/>
    </source>
</evidence>
<feature type="region of interest" description="Disordered" evidence="5">
    <location>
        <begin position="1001"/>
        <end position="1022"/>
    </location>
</feature>
<dbReference type="Pfam" id="PF07894">
    <property type="entry name" value="SACK1"/>
    <property type="match status" value="1"/>
</dbReference>
<keyword evidence="4" id="KW-0206">Cytoskeleton</keyword>
<comment type="similarity">
    <text evidence="2">Belongs to the FAM83 family.</text>
</comment>
<keyword evidence="3" id="KW-0963">Cytoplasm</keyword>
<feature type="compositionally biased region" description="Polar residues" evidence="5">
    <location>
        <begin position="1094"/>
        <end position="1122"/>
    </location>
</feature>
<dbReference type="Proteomes" id="UP000824219">
    <property type="component" value="Linkage Group LG24"/>
</dbReference>
<dbReference type="GO" id="GO:0019901">
    <property type="term" value="F:protein kinase binding"/>
    <property type="evidence" value="ECO:0007669"/>
    <property type="project" value="TreeGrafter"/>
</dbReference>
<dbReference type="GO" id="GO:0007165">
    <property type="term" value="P:signal transduction"/>
    <property type="evidence" value="ECO:0007669"/>
    <property type="project" value="TreeGrafter"/>
</dbReference>
<evidence type="ECO:0000313" key="7">
    <source>
        <dbReference type="EMBL" id="KAG7316991.1"/>
    </source>
</evidence>
<sequence length="1147" mass="128241">MALSQIECLNEYHVNLRTNESKPEFLYSEEQRLALERLLDEGPDSFQEFIKTNRIRPFLSDLELAQLSTSVEPYCPDLPVYSAGFDGDRAETRLSLQYWPERSDDSLPQLELGWPQRASYRGVTRVTVHAQPPLDGGAHIKEVIRRTIARAQKVIAVVMDLFTDVDIFKDLLYASFKRNVAVYIILDVTGVPHFLKMCESASMHTGHLKNLRVRSIRGTGFFTRSSKKVCGSQCQRFMFVDGDKAVSGSYSFTWTASRLDRSIITVLTGQAVDLFDQMFQDLYIMSNAVDMNKINLEKEQKLEPIFKAAPPLQPSTTMALKLINPKYALVSDAASNNHMVSETCTAKSNSIKQMKEVSVGPYIHPGLLHLEKANMIDYLPVWPEPDPPSDVIGFINIRDCNKPLLAHLTRSELFEVTQAIRFKDPIHIPQESLSEKLCPSPTSQNFSLANEQLTMQPQNILEEKNEHCNYPQQIFPPHSLKDQVVCLAPIPDPNPAHSSKKDEVNSPVDDGVENQTDVLSKQREKVDAENICTSFEPCKDSRISENPLIENITPSDSDECNTETTHTPAVQPETTSDKQSCENITETIGNKDFQDNQWNIQNLIEPDTHETDHVDSTGQNGNSIYSDSRSSFSSEEYFECRGSVIVDSESVGMVNVTSAVSRYPDEPNNATESLSGSCKSASSHEAIKETEESKLQCASPEECHVQHLTGVTADLELTSVIGVKGLSETVSIANLIQETDSTSQQGTESELLHLAKTDTHTAADENTECESYSVVNHMFDAKPVERNDSPESPLLVNKSLLQDHVAVPYVAVQKTAEAQCIVFSDMVNKVPLLRLNPEMYSGFSYASNLKSVPVDTDLPPLSKSASFNTCLQKENNPNTESGHKELSYQNKPLIAEESTNQQATEVKDMDNFNSEPKAAAQTVDKRLNPKILTGFKVVKLSVDIYPLKRKTLEHLCVQQESKNQPEVKSKLERNIRKLHRVSPQPKPIPTRETKLISTKASVTKLHSSNHLTTPAVSTPGVQNDLPARQLAQNSASNDLYATPAKLPRRHTVPIRSNQTRLRALQTELSADHHHSSQKQPQAQQDRMQFNQLHRSSFRQRSASTTEGRFSFRGTSFPKTSKSTLKERSADSTSQTNPKKSIMEKDKK</sequence>
<dbReference type="InterPro" id="IPR012461">
    <property type="entry name" value="SACK1"/>
</dbReference>
<feature type="region of interest" description="Disordered" evidence="5">
    <location>
        <begin position="492"/>
        <end position="511"/>
    </location>
</feature>
<evidence type="ECO:0000259" key="6">
    <source>
        <dbReference type="Pfam" id="PF07894"/>
    </source>
</evidence>
<feature type="compositionally biased region" description="Polar residues" evidence="5">
    <location>
        <begin position="1001"/>
        <end position="1021"/>
    </location>
</feature>
<evidence type="ECO:0000256" key="3">
    <source>
        <dbReference type="ARBA" id="ARBA00022490"/>
    </source>
</evidence>
<dbReference type="OrthoDB" id="6103632at2759"/>
<dbReference type="SUPFAM" id="SSF56024">
    <property type="entry name" value="Phospholipase D/nuclease"/>
    <property type="match status" value="1"/>
</dbReference>
<dbReference type="PANTHER" id="PTHR16181:SF29">
    <property type="entry name" value="PROTEIN FAM83A-RELATED"/>
    <property type="match status" value="1"/>
</dbReference>
<protein>
    <recommendedName>
        <fullName evidence="6">Scaffolding anchor of CK1 domain-containing protein</fullName>
    </recommendedName>
</protein>
<evidence type="ECO:0000313" key="8">
    <source>
        <dbReference type="Proteomes" id="UP000824219"/>
    </source>
</evidence>
<evidence type="ECO:0000256" key="5">
    <source>
        <dbReference type="SAM" id="MobiDB-lite"/>
    </source>
</evidence>
<accession>A0A9D3N5H4</accession>
<dbReference type="InterPro" id="IPR050944">
    <property type="entry name" value="FAM83"/>
</dbReference>
<evidence type="ECO:0000256" key="4">
    <source>
        <dbReference type="ARBA" id="ARBA00023212"/>
    </source>
</evidence>
<feature type="region of interest" description="Disordered" evidence="5">
    <location>
        <begin position="1035"/>
        <end position="1057"/>
    </location>
</feature>
<keyword evidence="8" id="KW-1185">Reference proteome</keyword>
<proteinExistence type="inferred from homology"/>
<name>A0A9D3N5H4_9TELE</name>
<dbReference type="GO" id="GO:0005856">
    <property type="term" value="C:cytoskeleton"/>
    <property type="evidence" value="ECO:0007669"/>
    <property type="project" value="UniProtKB-SubCell"/>
</dbReference>
<feature type="compositionally biased region" description="Polar residues" evidence="5">
    <location>
        <begin position="1077"/>
        <end position="1087"/>
    </location>
</feature>
<dbReference type="Gene3D" id="3.30.870.10">
    <property type="entry name" value="Endonuclease Chain A"/>
    <property type="match status" value="1"/>
</dbReference>
<feature type="region of interest" description="Disordered" evidence="5">
    <location>
        <begin position="609"/>
        <end position="628"/>
    </location>
</feature>
<evidence type="ECO:0000256" key="2">
    <source>
        <dbReference type="ARBA" id="ARBA00006937"/>
    </source>
</evidence>
<dbReference type="FunFam" id="3.30.870.10:FF:000004">
    <property type="entry name" value="protein FAM83H isoform X2"/>
    <property type="match status" value="1"/>
</dbReference>
<dbReference type="PANTHER" id="PTHR16181">
    <property type="entry name" value="PROTEIN FAM83A-RELATED"/>
    <property type="match status" value="1"/>
</dbReference>
<organism evidence="7 8">
    <name type="scientific">Hemibagrus wyckioides</name>
    <dbReference type="NCBI Taxonomy" id="337641"/>
    <lineage>
        <taxon>Eukaryota</taxon>
        <taxon>Metazoa</taxon>
        <taxon>Chordata</taxon>
        <taxon>Craniata</taxon>
        <taxon>Vertebrata</taxon>
        <taxon>Euteleostomi</taxon>
        <taxon>Actinopterygii</taxon>
        <taxon>Neopterygii</taxon>
        <taxon>Teleostei</taxon>
        <taxon>Ostariophysi</taxon>
        <taxon>Siluriformes</taxon>
        <taxon>Bagridae</taxon>
        <taxon>Hemibagrus</taxon>
    </lineage>
</organism>
<feature type="domain" description="Scaffolding anchor of CK1" evidence="6">
    <location>
        <begin position="17"/>
        <end position="287"/>
    </location>
</feature>